<evidence type="ECO:0000256" key="1">
    <source>
        <dbReference type="SAM" id="MobiDB-lite"/>
    </source>
</evidence>
<evidence type="ECO:0000313" key="2">
    <source>
        <dbReference type="EMBL" id="KIK99664.1"/>
    </source>
</evidence>
<dbReference type="AlphaFoldDB" id="A0A0D0E9R4"/>
<keyword evidence="3" id="KW-1185">Reference proteome</keyword>
<reference evidence="2 3" key="1">
    <citation type="submission" date="2014-04" db="EMBL/GenBank/DDBJ databases">
        <authorList>
            <consortium name="DOE Joint Genome Institute"/>
            <person name="Kuo A."/>
            <person name="Kohler A."/>
            <person name="Jargeat P."/>
            <person name="Nagy L.G."/>
            <person name="Floudas D."/>
            <person name="Copeland A."/>
            <person name="Barry K.W."/>
            <person name="Cichocki N."/>
            <person name="Veneault-Fourrey C."/>
            <person name="LaButti K."/>
            <person name="Lindquist E.A."/>
            <person name="Lipzen A."/>
            <person name="Lundell T."/>
            <person name="Morin E."/>
            <person name="Murat C."/>
            <person name="Sun H."/>
            <person name="Tunlid A."/>
            <person name="Henrissat B."/>
            <person name="Grigoriev I.V."/>
            <person name="Hibbett D.S."/>
            <person name="Martin F."/>
            <person name="Nordberg H.P."/>
            <person name="Cantor M.N."/>
            <person name="Hua S.X."/>
        </authorList>
    </citation>
    <scope>NUCLEOTIDE SEQUENCE [LARGE SCALE GENOMIC DNA]</scope>
    <source>
        <strain evidence="2 3">Ve08.2h10</strain>
    </source>
</reference>
<evidence type="ECO:0000313" key="3">
    <source>
        <dbReference type="Proteomes" id="UP000054538"/>
    </source>
</evidence>
<gene>
    <name evidence="2" type="ORF">PAXRUDRAFT_476676</name>
</gene>
<reference evidence="3" key="2">
    <citation type="submission" date="2015-01" db="EMBL/GenBank/DDBJ databases">
        <title>Evolutionary Origins and Diversification of the Mycorrhizal Mutualists.</title>
        <authorList>
            <consortium name="DOE Joint Genome Institute"/>
            <consortium name="Mycorrhizal Genomics Consortium"/>
            <person name="Kohler A."/>
            <person name="Kuo A."/>
            <person name="Nagy L.G."/>
            <person name="Floudas D."/>
            <person name="Copeland A."/>
            <person name="Barry K.W."/>
            <person name="Cichocki N."/>
            <person name="Veneault-Fourrey C."/>
            <person name="LaButti K."/>
            <person name="Lindquist E.A."/>
            <person name="Lipzen A."/>
            <person name="Lundell T."/>
            <person name="Morin E."/>
            <person name="Murat C."/>
            <person name="Riley R."/>
            <person name="Ohm R."/>
            <person name="Sun H."/>
            <person name="Tunlid A."/>
            <person name="Henrissat B."/>
            <person name="Grigoriev I.V."/>
            <person name="Hibbett D.S."/>
            <person name="Martin F."/>
        </authorList>
    </citation>
    <scope>NUCLEOTIDE SEQUENCE [LARGE SCALE GENOMIC DNA]</scope>
    <source>
        <strain evidence="3">Ve08.2h10</strain>
    </source>
</reference>
<feature type="region of interest" description="Disordered" evidence="1">
    <location>
        <begin position="1"/>
        <end position="23"/>
    </location>
</feature>
<protein>
    <submittedName>
        <fullName evidence="2">Uncharacterized protein</fullName>
    </submittedName>
</protein>
<organism evidence="2 3">
    <name type="scientific">Paxillus rubicundulus Ve08.2h10</name>
    <dbReference type="NCBI Taxonomy" id="930991"/>
    <lineage>
        <taxon>Eukaryota</taxon>
        <taxon>Fungi</taxon>
        <taxon>Dikarya</taxon>
        <taxon>Basidiomycota</taxon>
        <taxon>Agaricomycotina</taxon>
        <taxon>Agaricomycetes</taxon>
        <taxon>Agaricomycetidae</taxon>
        <taxon>Boletales</taxon>
        <taxon>Paxilineae</taxon>
        <taxon>Paxillaceae</taxon>
        <taxon>Paxillus</taxon>
    </lineage>
</organism>
<name>A0A0D0E9R4_9AGAM</name>
<sequence>MRQDKHINSDRRTSGVRYRGANKGSTKGLFGRFHESGHHDVASICGGKMRVYSALTKPMLFSNSSCELEVGPQTHRLQTNSELAVSALLM</sequence>
<dbReference type="EMBL" id="KN824853">
    <property type="protein sequence ID" value="KIK99664.1"/>
    <property type="molecule type" value="Genomic_DNA"/>
</dbReference>
<dbReference type="HOGENOM" id="CLU_2441508_0_0_1"/>
<accession>A0A0D0E9R4</accession>
<feature type="compositionally biased region" description="Basic and acidic residues" evidence="1">
    <location>
        <begin position="1"/>
        <end position="13"/>
    </location>
</feature>
<dbReference type="Proteomes" id="UP000054538">
    <property type="component" value="Unassembled WGS sequence"/>
</dbReference>
<dbReference type="InParanoid" id="A0A0D0E9R4"/>
<proteinExistence type="predicted"/>